<protein>
    <submittedName>
        <fullName evidence="3">Gfo/Idh/MocA family oxidoreductase</fullName>
    </submittedName>
</protein>
<dbReference type="GO" id="GO:0000166">
    <property type="term" value="F:nucleotide binding"/>
    <property type="evidence" value="ECO:0007669"/>
    <property type="project" value="InterPro"/>
</dbReference>
<dbReference type="Gene3D" id="3.30.360.10">
    <property type="entry name" value="Dihydrodipicolinate Reductase, domain 2"/>
    <property type="match status" value="1"/>
</dbReference>
<evidence type="ECO:0000313" key="3">
    <source>
        <dbReference type="EMBL" id="QGQ94336.1"/>
    </source>
</evidence>
<dbReference type="AlphaFoldDB" id="A0A6B8RG46"/>
<proteinExistence type="predicted"/>
<reference evidence="4" key="1">
    <citation type="submission" date="2018-11" db="EMBL/GenBank/DDBJ databases">
        <title>Complete genome sequence of Paenibacillus sp. ML311-T8.</title>
        <authorList>
            <person name="Nam Y.-D."/>
            <person name="Kang J."/>
            <person name="Chung W.-H."/>
            <person name="Park Y.S."/>
        </authorList>
    </citation>
    <scope>NUCLEOTIDE SEQUENCE [LARGE SCALE GENOMIC DNA]</scope>
    <source>
        <strain evidence="4">ML311-T8</strain>
    </source>
</reference>
<dbReference type="InterPro" id="IPR036291">
    <property type="entry name" value="NAD(P)-bd_dom_sf"/>
</dbReference>
<dbReference type="RefSeq" id="WP_155699337.1">
    <property type="nucleotide sequence ID" value="NZ_CP034235.1"/>
</dbReference>
<dbReference type="PANTHER" id="PTHR43249:SF1">
    <property type="entry name" value="D-GLUCOSIDE 3-DEHYDROGENASE"/>
    <property type="match status" value="1"/>
</dbReference>
<dbReference type="KEGG" id="ppsc:EHS13_05150"/>
<dbReference type="Pfam" id="PF22725">
    <property type="entry name" value="GFO_IDH_MocA_C3"/>
    <property type="match status" value="1"/>
</dbReference>
<dbReference type="Pfam" id="PF01408">
    <property type="entry name" value="GFO_IDH_MocA"/>
    <property type="match status" value="1"/>
</dbReference>
<evidence type="ECO:0000259" key="1">
    <source>
        <dbReference type="Pfam" id="PF01408"/>
    </source>
</evidence>
<dbReference type="Gene3D" id="3.40.50.720">
    <property type="entry name" value="NAD(P)-binding Rossmann-like Domain"/>
    <property type="match status" value="1"/>
</dbReference>
<evidence type="ECO:0000259" key="2">
    <source>
        <dbReference type="Pfam" id="PF22725"/>
    </source>
</evidence>
<dbReference type="Proteomes" id="UP000426246">
    <property type="component" value="Chromosome"/>
</dbReference>
<dbReference type="OrthoDB" id="2564307at2"/>
<sequence length="346" mass="38813">MKPKFGIIGCGDISRFHFNGLKKAGADIVYIADINEAAAKKYVDELGARFSKDYKDLLADPEVTVVSVLTSAKYHKEICIAALQAGKDVICEKTMSNNAEEAFEIAKAAEESGQLFFMSYMKRFFPAVKKAKELLPKLGRIFSAQVRAYQAWGNLYELEHGLGQQWILDGYGGAIVKCAGSHMIDMTLNLLGRPERLYAHVDYIPNSQVDRKAAALFEYGNGLVVNYETAAHALKKIGYERNSWDEYIEINGVGGRLRISTVMWDHSEKNAALLVFYDNETDTSTEYRFNAEIPFDAEMQYFYECLCNRVQGAPNVVDGFNTDIMISAIMESGFTRMPVVLDWQGL</sequence>
<dbReference type="SUPFAM" id="SSF51735">
    <property type="entry name" value="NAD(P)-binding Rossmann-fold domains"/>
    <property type="match status" value="1"/>
</dbReference>
<dbReference type="EMBL" id="CP034235">
    <property type="protein sequence ID" value="QGQ94336.1"/>
    <property type="molecule type" value="Genomic_DNA"/>
</dbReference>
<dbReference type="InterPro" id="IPR000683">
    <property type="entry name" value="Gfo/Idh/MocA-like_OxRdtase_N"/>
</dbReference>
<keyword evidence="4" id="KW-1185">Reference proteome</keyword>
<evidence type="ECO:0000313" key="4">
    <source>
        <dbReference type="Proteomes" id="UP000426246"/>
    </source>
</evidence>
<dbReference type="InterPro" id="IPR052515">
    <property type="entry name" value="Gfo/Idh/MocA_Oxidoreductase"/>
</dbReference>
<name>A0A6B8RG46_9BACL</name>
<organism evidence="3 4">
    <name type="scientific">Paenibacillus psychroresistens</name>
    <dbReference type="NCBI Taxonomy" id="1778678"/>
    <lineage>
        <taxon>Bacteria</taxon>
        <taxon>Bacillati</taxon>
        <taxon>Bacillota</taxon>
        <taxon>Bacilli</taxon>
        <taxon>Bacillales</taxon>
        <taxon>Paenibacillaceae</taxon>
        <taxon>Paenibacillus</taxon>
    </lineage>
</organism>
<dbReference type="SUPFAM" id="SSF55347">
    <property type="entry name" value="Glyceraldehyde-3-phosphate dehydrogenase-like, C-terminal domain"/>
    <property type="match status" value="1"/>
</dbReference>
<feature type="domain" description="GFO/IDH/MocA-like oxidoreductase" evidence="2">
    <location>
        <begin position="130"/>
        <end position="257"/>
    </location>
</feature>
<dbReference type="PANTHER" id="PTHR43249">
    <property type="entry name" value="UDP-N-ACETYL-2-AMINO-2-DEOXY-D-GLUCURONATE OXIDASE"/>
    <property type="match status" value="1"/>
</dbReference>
<accession>A0A6B8RG46</accession>
<gene>
    <name evidence="3" type="ORF">EHS13_05150</name>
</gene>
<dbReference type="InterPro" id="IPR055170">
    <property type="entry name" value="GFO_IDH_MocA-like_dom"/>
</dbReference>
<feature type="domain" description="Gfo/Idh/MocA-like oxidoreductase N-terminal" evidence="1">
    <location>
        <begin position="4"/>
        <end position="119"/>
    </location>
</feature>